<name>A0AAV6LFQ3_9ERIC</name>
<feature type="domain" description="DUF382" evidence="2">
    <location>
        <begin position="41"/>
        <end position="107"/>
    </location>
</feature>
<evidence type="ECO:0000259" key="2">
    <source>
        <dbReference type="Pfam" id="PF04037"/>
    </source>
</evidence>
<comment type="caution">
    <text evidence="3">The sequence shown here is derived from an EMBL/GenBank/DDBJ whole genome shotgun (WGS) entry which is preliminary data.</text>
</comment>
<dbReference type="PANTHER" id="PTHR12785">
    <property type="entry name" value="SPLICING FACTOR 3B"/>
    <property type="match status" value="1"/>
</dbReference>
<gene>
    <name evidence="3" type="ORF">RHGRI_005659</name>
</gene>
<protein>
    <recommendedName>
        <fullName evidence="2">DUF382 domain-containing protein</fullName>
    </recommendedName>
</protein>
<keyword evidence="4" id="KW-1185">Reference proteome</keyword>
<dbReference type="GO" id="GO:0005634">
    <property type="term" value="C:nucleus"/>
    <property type="evidence" value="ECO:0007669"/>
    <property type="project" value="InterPro"/>
</dbReference>
<organism evidence="3 4">
    <name type="scientific">Rhododendron griersonianum</name>
    <dbReference type="NCBI Taxonomy" id="479676"/>
    <lineage>
        <taxon>Eukaryota</taxon>
        <taxon>Viridiplantae</taxon>
        <taxon>Streptophyta</taxon>
        <taxon>Embryophyta</taxon>
        <taxon>Tracheophyta</taxon>
        <taxon>Spermatophyta</taxon>
        <taxon>Magnoliopsida</taxon>
        <taxon>eudicotyledons</taxon>
        <taxon>Gunneridae</taxon>
        <taxon>Pentapetalae</taxon>
        <taxon>asterids</taxon>
        <taxon>Ericales</taxon>
        <taxon>Ericaceae</taxon>
        <taxon>Ericoideae</taxon>
        <taxon>Rhodoreae</taxon>
        <taxon>Rhododendron</taxon>
    </lineage>
</organism>
<feature type="region of interest" description="Disordered" evidence="1">
    <location>
        <begin position="1"/>
        <end position="28"/>
    </location>
</feature>
<evidence type="ECO:0000256" key="1">
    <source>
        <dbReference type="SAM" id="MobiDB-lite"/>
    </source>
</evidence>
<accession>A0AAV6LFQ3</accession>
<feature type="compositionally biased region" description="Basic residues" evidence="1">
    <location>
        <begin position="17"/>
        <end position="28"/>
    </location>
</feature>
<dbReference type="InterPro" id="IPR007180">
    <property type="entry name" value="DUF382"/>
</dbReference>
<sequence>MALLFEGGGLSHNNNNNKKKKKKKKVDRRMKVSELKKICSQPDLVEVWDVTLADPKLLVFLKSYHNSVLVPRHWSHKRKYLQGKRGTEKQPFRVPDFIAAMGIDKIR</sequence>
<evidence type="ECO:0000313" key="3">
    <source>
        <dbReference type="EMBL" id="KAG5562991.1"/>
    </source>
</evidence>
<proteinExistence type="predicted"/>
<evidence type="ECO:0000313" key="4">
    <source>
        <dbReference type="Proteomes" id="UP000823749"/>
    </source>
</evidence>
<dbReference type="Pfam" id="PF04037">
    <property type="entry name" value="DUF382"/>
    <property type="match status" value="1"/>
</dbReference>
<feature type="compositionally biased region" description="Gly residues" evidence="1">
    <location>
        <begin position="1"/>
        <end position="10"/>
    </location>
</feature>
<dbReference type="Proteomes" id="UP000823749">
    <property type="component" value="Chromosome 2"/>
</dbReference>
<dbReference type="InterPro" id="IPR052584">
    <property type="entry name" value="U2_snRNP_Complex_Component"/>
</dbReference>
<reference evidence="3" key="1">
    <citation type="submission" date="2020-08" db="EMBL/GenBank/DDBJ databases">
        <title>Plant Genome Project.</title>
        <authorList>
            <person name="Zhang R.-G."/>
        </authorList>
    </citation>
    <scope>NUCLEOTIDE SEQUENCE</scope>
    <source>
        <strain evidence="3">WSP0</strain>
        <tissue evidence="3">Leaf</tissue>
    </source>
</reference>
<dbReference type="PANTHER" id="PTHR12785:SF6">
    <property type="entry name" value="SPLICING FACTOR 3B SUBUNIT 2"/>
    <property type="match status" value="1"/>
</dbReference>
<dbReference type="EMBL" id="JACTNZ010000002">
    <property type="protein sequence ID" value="KAG5562991.1"/>
    <property type="molecule type" value="Genomic_DNA"/>
</dbReference>
<dbReference type="AlphaFoldDB" id="A0AAV6LFQ3"/>